<keyword evidence="3" id="KW-1185">Reference proteome</keyword>
<dbReference type="PIRSF" id="PIRSF034285">
    <property type="entry name" value="UCP034285"/>
    <property type="match status" value="1"/>
</dbReference>
<feature type="region of interest" description="Disordered" evidence="1">
    <location>
        <begin position="23"/>
        <end position="53"/>
    </location>
</feature>
<dbReference type="Proteomes" id="UP000528286">
    <property type="component" value="Unassembled WGS sequence"/>
</dbReference>
<dbReference type="EMBL" id="JACIEZ010000004">
    <property type="protein sequence ID" value="MBB4065468.1"/>
    <property type="molecule type" value="Genomic_DNA"/>
</dbReference>
<feature type="region of interest" description="Disordered" evidence="1">
    <location>
        <begin position="283"/>
        <end position="303"/>
    </location>
</feature>
<reference evidence="2 3" key="1">
    <citation type="submission" date="2020-08" db="EMBL/GenBank/DDBJ databases">
        <title>Genomic Encyclopedia of Type Strains, Phase IV (KMG-IV): sequencing the most valuable type-strain genomes for metagenomic binning, comparative biology and taxonomic classification.</title>
        <authorList>
            <person name="Goeker M."/>
        </authorList>
    </citation>
    <scope>NUCLEOTIDE SEQUENCE [LARGE SCALE GENOMIC DNA]</scope>
    <source>
        <strain evidence="2 3">DSM 29853</strain>
    </source>
</reference>
<sequence>MAKEALARERLFALRETIARMEGRPLSPLDDAGTPLAPGGQEEAAGTRPPERLPLGVPLVDEALSGGLPAAGMAEIRTAELRDAGASTGLALSLCAFLARQAEGTGADPAFLFIGERKVALEAGEPFAPGLADHGLGLRRLFHAAPRRLEEALWLAEAALSSRAFRAVVLEIAGNPRRFGLGESRRLSLRARHAGSLLLLLRQGGGEEAGSTLFRLEASPSRSGHYRLPDGRMLGGTIGAPGFAVRVEKASHPALSSLPQAIAFEWIAHERLFALPDASLPPVRNPAGPAHPGARLPAPADRPDRAQALGAVLAFSRAS</sequence>
<dbReference type="SUPFAM" id="SSF52540">
    <property type="entry name" value="P-loop containing nucleoside triphosphate hydrolases"/>
    <property type="match status" value="1"/>
</dbReference>
<dbReference type="InterPro" id="IPR017026">
    <property type="entry name" value="ImuA"/>
</dbReference>
<dbReference type="InterPro" id="IPR027417">
    <property type="entry name" value="P-loop_NTPase"/>
</dbReference>
<proteinExistence type="predicted"/>
<dbReference type="AlphaFoldDB" id="A0A7W6NL28"/>
<gene>
    <name evidence="2" type="ORF">GGR23_002669</name>
</gene>
<dbReference type="RefSeq" id="WP_246365358.1">
    <property type="nucleotide sequence ID" value="NZ_JACIEZ010000004.1"/>
</dbReference>
<dbReference type="Gene3D" id="3.40.50.300">
    <property type="entry name" value="P-loop containing nucleotide triphosphate hydrolases"/>
    <property type="match status" value="1"/>
</dbReference>
<name>A0A7W6NL28_9HYPH</name>
<protein>
    <submittedName>
        <fullName evidence="2">Protein ImuA</fullName>
    </submittedName>
</protein>
<evidence type="ECO:0000313" key="2">
    <source>
        <dbReference type="EMBL" id="MBB4065468.1"/>
    </source>
</evidence>
<evidence type="ECO:0000256" key="1">
    <source>
        <dbReference type="SAM" id="MobiDB-lite"/>
    </source>
</evidence>
<comment type="caution">
    <text evidence="2">The sequence shown here is derived from an EMBL/GenBank/DDBJ whole genome shotgun (WGS) entry which is preliminary data.</text>
</comment>
<accession>A0A7W6NL28</accession>
<organism evidence="2 3">
    <name type="scientific">Gellertiella hungarica</name>
    <dbReference type="NCBI Taxonomy" id="1572859"/>
    <lineage>
        <taxon>Bacteria</taxon>
        <taxon>Pseudomonadati</taxon>
        <taxon>Pseudomonadota</taxon>
        <taxon>Alphaproteobacteria</taxon>
        <taxon>Hyphomicrobiales</taxon>
        <taxon>Rhizobiaceae</taxon>
        <taxon>Gellertiella</taxon>
    </lineage>
</organism>
<evidence type="ECO:0000313" key="3">
    <source>
        <dbReference type="Proteomes" id="UP000528286"/>
    </source>
</evidence>